<dbReference type="GO" id="GO:0003723">
    <property type="term" value="F:RNA binding"/>
    <property type="evidence" value="ECO:0007669"/>
    <property type="project" value="TreeGrafter"/>
</dbReference>
<dbReference type="InterPro" id="IPR036869">
    <property type="entry name" value="J_dom_sf"/>
</dbReference>
<sequence length="777" mass="89752">MAGQKFQYDESGTTFFYFLLSFLFLILVPATFYYWPKKKKESEEKSILCNCPDCISKRHYLARNQKPYAQILKRILIVTGWLALIYLTYKVSQFEHETIKFDPYDILGVPVGSSEATIKKAYRKLSVILHPDKETGDEKEFMKLTKAYQALTDAEARKNFEKYGNPDGPGVMSFGIALPSWIVQKENSIFVLGLYAAVFMVALPVAVCTWWYRTIKYSGDRVLLDTTQMYYYFLYRTPEMSLKRALMILGASLEFDKKHNSEVMERLSDNIEVRALIKLLPNLNEKNKEQPLCRLYSIKARALLHAHLSRMRLNPETLDLDRMLIVKKCPRLIEEMVCCVNQLIVLAYARRIQRLISIETLENCMKLSPMIVQGLWQFKNPFLQLPHIAEEHLKHFSKKKNSSSIKTLKQLAEMSNSERRKLLKSLSDCEYENVIRALGTMPLIDFSIQCEVVDDENPTVVTAGAIVTVTCTLIRHSLSEYFNQNDTNDCNDEKDDDNYADNTENPENEQGNQNNTAAQTQNKKPAWLKTKKSTSNKNKSNKNKFSNKANSNKVVLETKDTGHKDGSVKDEKHKDSNKEKDNDRDSVLDSDSEREDRSSDDEKDKKNTMNEDDDTEWNKFQERLQKRDKVLEGKSKISHSVHCPFFPEDKQEYWWVYICDRKSRSLLTAPYHVTNLVNREQIQLRFTAPRWAGVYTFNVCLRSDSYLGADQQLDMRLDVEEAVETPTQHPQWQALSDSSDSNADDDDGDDHSDLTTDSDNDDDIDDDNKLVAHDDSD</sequence>
<dbReference type="GO" id="GO:0006614">
    <property type="term" value="P:SRP-dependent cotranslational protein targeting to membrane"/>
    <property type="evidence" value="ECO:0007669"/>
    <property type="project" value="TreeGrafter"/>
</dbReference>
<reference evidence="12" key="1">
    <citation type="submission" date="2020-03" db="EMBL/GenBank/DDBJ databases">
        <title>Transcriptomic Profiling of the Digestive Tract of the Rat Flea, Xenopsylla cheopis, Following Blood Feeding and Infection with Yersinia pestis.</title>
        <authorList>
            <person name="Bland D.M."/>
            <person name="Martens C.A."/>
            <person name="Virtaneva K."/>
            <person name="Kanakabandi K."/>
            <person name="Long D."/>
            <person name="Rosenke R."/>
            <person name="Saturday G.A."/>
            <person name="Hoyt F.H."/>
            <person name="Bruno D.P."/>
            <person name="Ribeiro J.M.C."/>
            <person name="Hinnebusch J."/>
        </authorList>
    </citation>
    <scope>NUCLEOTIDE SEQUENCE</scope>
</reference>
<proteinExistence type="predicted"/>
<feature type="compositionally biased region" description="Basic residues" evidence="9">
    <location>
        <begin position="529"/>
        <end position="542"/>
    </location>
</feature>
<dbReference type="InterPro" id="IPR014756">
    <property type="entry name" value="Ig_E-set"/>
</dbReference>
<dbReference type="InterPro" id="IPR004179">
    <property type="entry name" value="Sec63-dom"/>
</dbReference>
<keyword evidence="3 10" id="KW-0812">Transmembrane</keyword>
<dbReference type="CDD" id="cd06257">
    <property type="entry name" value="DnaJ"/>
    <property type="match status" value="1"/>
</dbReference>
<dbReference type="FunFam" id="1.10.3380.10:FF:000011">
    <property type="entry name" value="Translocation protein SEC63"/>
    <property type="match status" value="1"/>
</dbReference>
<dbReference type="Gene3D" id="1.10.150.20">
    <property type="entry name" value="5' to 3' exonuclease, C-terminal subdomain"/>
    <property type="match status" value="1"/>
</dbReference>
<feature type="compositionally biased region" description="Polar residues" evidence="9">
    <location>
        <begin position="725"/>
        <end position="735"/>
    </location>
</feature>
<dbReference type="SMART" id="SM00271">
    <property type="entry name" value="DnaJ"/>
    <property type="match status" value="1"/>
</dbReference>
<dbReference type="AlphaFoldDB" id="A0A6M2DBT9"/>
<feature type="region of interest" description="Disordered" evidence="9">
    <location>
        <begin position="722"/>
        <end position="777"/>
    </location>
</feature>
<dbReference type="Gene3D" id="2.60.40.150">
    <property type="entry name" value="C2 domain"/>
    <property type="match status" value="1"/>
</dbReference>
<keyword evidence="5" id="KW-0653">Protein transport</keyword>
<dbReference type="SUPFAM" id="SSF158702">
    <property type="entry name" value="Sec63 N-terminal domain-like"/>
    <property type="match status" value="1"/>
</dbReference>
<feature type="compositionally biased region" description="Basic and acidic residues" evidence="9">
    <location>
        <begin position="556"/>
        <end position="587"/>
    </location>
</feature>
<dbReference type="InterPro" id="IPR018253">
    <property type="entry name" value="DnaJ_domain_CS"/>
</dbReference>
<dbReference type="GO" id="GO:0008320">
    <property type="term" value="F:protein transmembrane transporter activity"/>
    <property type="evidence" value="ECO:0007669"/>
    <property type="project" value="TreeGrafter"/>
</dbReference>
<dbReference type="GO" id="GO:0006620">
    <property type="term" value="P:post-translational protein targeting to endoplasmic reticulum membrane"/>
    <property type="evidence" value="ECO:0007669"/>
    <property type="project" value="TreeGrafter"/>
</dbReference>
<protein>
    <submittedName>
        <fullName evidence="12">Putative molecular chaperone sec63 endoplasmic reticulum translocon component</fullName>
    </submittedName>
</protein>
<feature type="compositionally biased region" description="Acidic residues" evidence="9">
    <location>
        <begin position="489"/>
        <end position="507"/>
    </location>
</feature>
<dbReference type="SUPFAM" id="SSF81296">
    <property type="entry name" value="E set domains"/>
    <property type="match status" value="1"/>
</dbReference>
<feature type="compositionally biased region" description="Acidic residues" evidence="9">
    <location>
        <begin position="742"/>
        <end position="766"/>
    </location>
</feature>
<keyword evidence="4" id="KW-0256">Endoplasmic reticulum</keyword>
<dbReference type="FunFam" id="1.10.287.110:FF:000063">
    <property type="entry name" value="Translocation protein SEC63"/>
    <property type="match status" value="1"/>
</dbReference>
<dbReference type="Gene3D" id="1.10.287.110">
    <property type="entry name" value="DnaJ domain"/>
    <property type="match status" value="1"/>
</dbReference>
<evidence type="ECO:0000256" key="8">
    <source>
        <dbReference type="ARBA" id="ARBA00023186"/>
    </source>
</evidence>
<feature type="compositionally biased region" description="Basic and acidic residues" evidence="9">
    <location>
        <begin position="594"/>
        <end position="609"/>
    </location>
</feature>
<keyword evidence="8" id="KW-0143">Chaperone</keyword>
<feature type="compositionally biased region" description="Basic and acidic residues" evidence="9">
    <location>
        <begin position="767"/>
        <end position="777"/>
    </location>
</feature>
<feature type="compositionally biased region" description="Low complexity" evidence="9">
    <location>
        <begin position="508"/>
        <end position="522"/>
    </location>
</feature>
<feature type="region of interest" description="Disordered" evidence="9">
    <location>
        <begin position="484"/>
        <end position="618"/>
    </location>
</feature>
<evidence type="ECO:0000256" key="6">
    <source>
        <dbReference type="ARBA" id="ARBA00022989"/>
    </source>
</evidence>
<dbReference type="GO" id="GO:0031207">
    <property type="term" value="C:Sec62/Sec63 complex"/>
    <property type="evidence" value="ECO:0007669"/>
    <property type="project" value="TreeGrafter"/>
</dbReference>
<dbReference type="Pfam" id="PF00226">
    <property type="entry name" value="DnaJ"/>
    <property type="match status" value="1"/>
</dbReference>
<keyword evidence="6 10" id="KW-1133">Transmembrane helix</keyword>
<dbReference type="InterPro" id="IPR001623">
    <property type="entry name" value="DnaJ_domain"/>
</dbReference>
<keyword evidence="2" id="KW-0813">Transport</keyword>
<name>A0A6M2DBT9_XENCH</name>
<dbReference type="EMBL" id="GIIL01000047">
    <property type="protein sequence ID" value="NOV43773.1"/>
    <property type="molecule type" value="Transcribed_RNA"/>
</dbReference>
<evidence type="ECO:0000256" key="9">
    <source>
        <dbReference type="SAM" id="MobiDB-lite"/>
    </source>
</evidence>
<evidence type="ECO:0000256" key="10">
    <source>
        <dbReference type="SAM" id="Phobius"/>
    </source>
</evidence>
<organism evidence="12">
    <name type="scientific">Xenopsylla cheopis</name>
    <name type="common">Oriental rat flea</name>
    <name type="synonym">Pulex cheopis</name>
    <dbReference type="NCBI Taxonomy" id="163159"/>
    <lineage>
        <taxon>Eukaryota</taxon>
        <taxon>Metazoa</taxon>
        <taxon>Ecdysozoa</taxon>
        <taxon>Arthropoda</taxon>
        <taxon>Hexapoda</taxon>
        <taxon>Insecta</taxon>
        <taxon>Pterygota</taxon>
        <taxon>Neoptera</taxon>
        <taxon>Endopterygota</taxon>
        <taxon>Siphonaptera</taxon>
        <taxon>Pulicidae</taxon>
        <taxon>Xenopsyllinae</taxon>
        <taxon>Xenopsylla</taxon>
    </lineage>
</organism>
<dbReference type="FunFam" id="2.60.40.150:FF:000184">
    <property type="entry name" value="Translocation protein SEC63"/>
    <property type="match status" value="1"/>
</dbReference>
<dbReference type="InterPro" id="IPR035892">
    <property type="entry name" value="C2_domain_sf"/>
</dbReference>
<evidence type="ECO:0000256" key="3">
    <source>
        <dbReference type="ARBA" id="ARBA00022692"/>
    </source>
</evidence>
<keyword evidence="7 10" id="KW-0472">Membrane</keyword>
<dbReference type="SUPFAM" id="SSF46565">
    <property type="entry name" value="Chaperone J-domain"/>
    <property type="match status" value="1"/>
</dbReference>
<dbReference type="PRINTS" id="PR00625">
    <property type="entry name" value="JDOMAIN"/>
</dbReference>
<feature type="domain" description="J" evidence="11">
    <location>
        <begin position="102"/>
        <end position="164"/>
    </location>
</feature>
<comment type="subcellular location">
    <subcellularLocation>
        <location evidence="1">Endoplasmic reticulum membrane</location>
        <topology evidence="1">Multi-pass membrane protein</topology>
    </subcellularLocation>
</comment>
<evidence type="ECO:0000256" key="2">
    <source>
        <dbReference type="ARBA" id="ARBA00022448"/>
    </source>
</evidence>
<dbReference type="Pfam" id="PF02889">
    <property type="entry name" value="Sec63"/>
    <property type="match status" value="2"/>
</dbReference>
<evidence type="ECO:0000259" key="11">
    <source>
        <dbReference type="PROSITE" id="PS50076"/>
    </source>
</evidence>
<feature type="compositionally biased region" description="Low complexity" evidence="9">
    <location>
        <begin position="543"/>
        <end position="553"/>
    </location>
</feature>
<accession>A0A6M2DBT9</accession>
<dbReference type="PROSITE" id="PS50076">
    <property type="entry name" value="DNAJ_2"/>
    <property type="match status" value="1"/>
</dbReference>
<dbReference type="Gene3D" id="1.10.3380.10">
    <property type="entry name" value="Sec63 N-terminal domain-like domain"/>
    <property type="match status" value="1"/>
</dbReference>
<dbReference type="PANTHER" id="PTHR24075">
    <property type="entry name" value="SEC63 DOMAIN-CONTAINING"/>
    <property type="match status" value="1"/>
</dbReference>
<evidence type="ECO:0000256" key="7">
    <source>
        <dbReference type="ARBA" id="ARBA00023136"/>
    </source>
</evidence>
<dbReference type="PANTHER" id="PTHR24075:SF0">
    <property type="entry name" value="TRANSLOCATION PROTEIN SEC63 HOMOLOG"/>
    <property type="match status" value="1"/>
</dbReference>
<evidence type="ECO:0000256" key="1">
    <source>
        <dbReference type="ARBA" id="ARBA00004477"/>
    </source>
</evidence>
<evidence type="ECO:0000256" key="5">
    <source>
        <dbReference type="ARBA" id="ARBA00022927"/>
    </source>
</evidence>
<feature type="transmembrane region" description="Helical" evidence="10">
    <location>
        <begin position="189"/>
        <end position="212"/>
    </location>
</feature>
<evidence type="ECO:0000256" key="4">
    <source>
        <dbReference type="ARBA" id="ARBA00022824"/>
    </source>
</evidence>
<dbReference type="SMART" id="SM00973">
    <property type="entry name" value="Sec63"/>
    <property type="match status" value="1"/>
</dbReference>
<feature type="transmembrane region" description="Helical" evidence="10">
    <location>
        <begin position="15"/>
        <end position="35"/>
    </location>
</feature>
<evidence type="ECO:0000313" key="12">
    <source>
        <dbReference type="EMBL" id="NOV43773.1"/>
    </source>
</evidence>
<dbReference type="PROSITE" id="PS00636">
    <property type="entry name" value="DNAJ_1"/>
    <property type="match status" value="1"/>
</dbReference>